<dbReference type="InterPro" id="IPR036388">
    <property type="entry name" value="WH-like_DNA-bd_sf"/>
</dbReference>
<dbReference type="SUPFAM" id="SSF46785">
    <property type="entry name" value="Winged helix' DNA-binding domain"/>
    <property type="match status" value="1"/>
</dbReference>
<dbReference type="PANTHER" id="PTHR33164">
    <property type="entry name" value="TRANSCRIPTIONAL REGULATOR, MARR FAMILY"/>
    <property type="match status" value="1"/>
</dbReference>
<keyword evidence="3" id="KW-1185">Reference proteome</keyword>
<gene>
    <name evidence="2" type="ORF">FHX37_3081</name>
</gene>
<sequence>MTETPPGRRLAESLVRLTHLVEHVFAETGRRYDITPQQAQLLCVLHHTQLGMTELSRSLHLEKSSLTGLVNRVERRGLAVRRRDSHDRRECRVALTEQGSRIAVDFHEEVSGRLEELVGDLAPEESGQLTSVIARVLAGAETEPGREGRPDS</sequence>
<name>A0A543NMN3_9ACTN</name>
<dbReference type="SMART" id="SM00347">
    <property type="entry name" value="HTH_MARR"/>
    <property type="match status" value="1"/>
</dbReference>
<feature type="domain" description="HTH marR-type" evidence="1">
    <location>
        <begin position="7"/>
        <end position="138"/>
    </location>
</feature>
<dbReference type="RefSeq" id="WP_211351840.1">
    <property type="nucleotide sequence ID" value="NZ_VFQC01000001.1"/>
</dbReference>
<dbReference type="GO" id="GO:0006950">
    <property type="term" value="P:response to stress"/>
    <property type="evidence" value="ECO:0007669"/>
    <property type="project" value="TreeGrafter"/>
</dbReference>
<evidence type="ECO:0000259" key="1">
    <source>
        <dbReference type="PROSITE" id="PS50995"/>
    </source>
</evidence>
<evidence type="ECO:0000313" key="2">
    <source>
        <dbReference type="EMBL" id="TQN33083.1"/>
    </source>
</evidence>
<dbReference type="Pfam" id="PF12802">
    <property type="entry name" value="MarR_2"/>
    <property type="match status" value="1"/>
</dbReference>
<dbReference type="AlphaFoldDB" id="A0A543NMN3"/>
<proteinExistence type="predicted"/>
<reference evidence="2 3" key="1">
    <citation type="submission" date="2019-06" db="EMBL/GenBank/DDBJ databases">
        <title>Sequencing the genomes of 1000 actinobacteria strains.</title>
        <authorList>
            <person name="Klenk H.-P."/>
        </authorList>
    </citation>
    <scope>NUCLEOTIDE SEQUENCE [LARGE SCALE GENOMIC DNA]</scope>
    <source>
        <strain evidence="2 3">DSM 45015</strain>
    </source>
</reference>
<dbReference type="PANTHER" id="PTHR33164:SF107">
    <property type="entry name" value="TRANSCRIPTIONAL REGULATORY PROTEIN"/>
    <property type="match status" value="1"/>
</dbReference>
<evidence type="ECO:0000313" key="3">
    <source>
        <dbReference type="Proteomes" id="UP000317422"/>
    </source>
</evidence>
<dbReference type="GO" id="GO:0003677">
    <property type="term" value="F:DNA binding"/>
    <property type="evidence" value="ECO:0007669"/>
    <property type="project" value="UniProtKB-KW"/>
</dbReference>
<dbReference type="EMBL" id="VFQC01000001">
    <property type="protein sequence ID" value="TQN33083.1"/>
    <property type="molecule type" value="Genomic_DNA"/>
</dbReference>
<dbReference type="GO" id="GO:0003700">
    <property type="term" value="F:DNA-binding transcription factor activity"/>
    <property type="evidence" value="ECO:0007669"/>
    <property type="project" value="InterPro"/>
</dbReference>
<comment type="caution">
    <text evidence="2">The sequence shown here is derived from an EMBL/GenBank/DDBJ whole genome shotgun (WGS) entry which is preliminary data.</text>
</comment>
<dbReference type="InterPro" id="IPR000835">
    <property type="entry name" value="HTH_MarR-typ"/>
</dbReference>
<keyword evidence="2" id="KW-0238">DNA-binding</keyword>
<dbReference type="InterPro" id="IPR039422">
    <property type="entry name" value="MarR/SlyA-like"/>
</dbReference>
<accession>A0A543NMN3</accession>
<dbReference type="Gene3D" id="1.10.10.10">
    <property type="entry name" value="Winged helix-like DNA-binding domain superfamily/Winged helix DNA-binding domain"/>
    <property type="match status" value="1"/>
</dbReference>
<dbReference type="PROSITE" id="PS50995">
    <property type="entry name" value="HTH_MARR_2"/>
    <property type="match status" value="1"/>
</dbReference>
<dbReference type="InterPro" id="IPR036390">
    <property type="entry name" value="WH_DNA-bd_sf"/>
</dbReference>
<dbReference type="Proteomes" id="UP000317422">
    <property type="component" value="Unassembled WGS sequence"/>
</dbReference>
<organism evidence="2 3">
    <name type="scientific">Haloactinospora alba</name>
    <dbReference type="NCBI Taxonomy" id="405555"/>
    <lineage>
        <taxon>Bacteria</taxon>
        <taxon>Bacillati</taxon>
        <taxon>Actinomycetota</taxon>
        <taxon>Actinomycetes</taxon>
        <taxon>Streptosporangiales</taxon>
        <taxon>Nocardiopsidaceae</taxon>
        <taxon>Haloactinospora</taxon>
    </lineage>
</organism>
<protein>
    <submittedName>
        <fullName evidence="2">DNA-binding MarR family transcriptional regulator</fullName>
    </submittedName>
</protein>
<dbReference type="PRINTS" id="PR00598">
    <property type="entry name" value="HTHMARR"/>
</dbReference>